<keyword evidence="2 5" id="KW-0812">Transmembrane</keyword>
<feature type="transmembrane region" description="Helical" evidence="5">
    <location>
        <begin position="84"/>
        <end position="106"/>
    </location>
</feature>
<evidence type="ECO:0000256" key="3">
    <source>
        <dbReference type="ARBA" id="ARBA00022989"/>
    </source>
</evidence>
<keyword evidence="8" id="KW-1185">Reference proteome</keyword>
<dbReference type="InterPro" id="IPR008253">
    <property type="entry name" value="Marvel"/>
</dbReference>
<name>A0A8H7AEQ1_9EURO</name>
<accession>A0A8H7AEQ1</accession>
<dbReference type="Proteomes" id="UP000606974">
    <property type="component" value="Unassembled WGS sequence"/>
</dbReference>
<sequence length="152" mass="16964">MDDTSPQQSNKKPWPEIAVHASLRFLQFVLGATVTALYGKSLVSPSKPAQYDRTKWTYAVAVACMSLLTAVACMMPYVRRFITWPWDLLLFILWIVVLGIFAGLCLDNGPRKDGSTRKVKSAAFFDLANMLLWFITGLLGAALHCLGPRLNR</sequence>
<evidence type="ECO:0000313" key="8">
    <source>
        <dbReference type="Proteomes" id="UP000606974"/>
    </source>
</evidence>
<comment type="caution">
    <text evidence="7">The sequence shown here is derived from an EMBL/GenBank/DDBJ whole genome shotgun (WGS) entry which is preliminary data.</text>
</comment>
<dbReference type="OrthoDB" id="5363290at2759"/>
<reference evidence="7" key="1">
    <citation type="submission" date="2020-02" db="EMBL/GenBank/DDBJ databases">
        <authorList>
            <person name="Palmer J.M."/>
        </authorList>
    </citation>
    <scope>NUCLEOTIDE SEQUENCE</scope>
    <source>
        <strain evidence="7">EPUS1.4</strain>
        <tissue evidence="7">Thallus</tissue>
    </source>
</reference>
<dbReference type="EMBL" id="JAACFV010000087">
    <property type="protein sequence ID" value="KAF7506447.1"/>
    <property type="molecule type" value="Genomic_DNA"/>
</dbReference>
<dbReference type="GO" id="GO:0016020">
    <property type="term" value="C:membrane"/>
    <property type="evidence" value="ECO:0007669"/>
    <property type="project" value="UniProtKB-SubCell"/>
</dbReference>
<proteinExistence type="predicted"/>
<gene>
    <name evidence="7" type="ORF">GJ744_011801</name>
</gene>
<keyword evidence="4 5" id="KW-0472">Membrane</keyword>
<evidence type="ECO:0000313" key="7">
    <source>
        <dbReference type="EMBL" id="KAF7506447.1"/>
    </source>
</evidence>
<comment type="subcellular location">
    <subcellularLocation>
        <location evidence="1">Membrane</location>
        <topology evidence="1">Multi-pass membrane protein</topology>
    </subcellularLocation>
</comment>
<evidence type="ECO:0000259" key="6">
    <source>
        <dbReference type="Pfam" id="PF01284"/>
    </source>
</evidence>
<evidence type="ECO:0000256" key="4">
    <source>
        <dbReference type="ARBA" id="ARBA00023136"/>
    </source>
</evidence>
<dbReference type="PANTHER" id="PTHR42083:SF1">
    <property type="entry name" value="MARVEL DOMAIN-CONTAINING PROTEIN"/>
    <property type="match status" value="1"/>
</dbReference>
<organism evidence="7 8">
    <name type="scientific">Endocarpon pusillum</name>
    <dbReference type="NCBI Taxonomy" id="364733"/>
    <lineage>
        <taxon>Eukaryota</taxon>
        <taxon>Fungi</taxon>
        <taxon>Dikarya</taxon>
        <taxon>Ascomycota</taxon>
        <taxon>Pezizomycotina</taxon>
        <taxon>Eurotiomycetes</taxon>
        <taxon>Chaetothyriomycetidae</taxon>
        <taxon>Verrucariales</taxon>
        <taxon>Verrucariaceae</taxon>
        <taxon>Endocarpon</taxon>
    </lineage>
</organism>
<dbReference type="Pfam" id="PF01284">
    <property type="entry name" value="MARVEL"/>
    <property type="match status" value="1"/>
</dbReference>
<evidence type="ECO:0000256" key="1">
    <source>
        <dbReference type="ARBA" id="ARBA00004141"/>
    </source>
</evidence>
<protein>
    <recommendedName>
        <fullName evidence="6">MARVEL domain-containing protein</fullName>
    </recommendedName>
</protein>
<feature type="transmembrane region" description="Helical" evidence="5">
    <location>
        <begin position="127"/>
        <end position="150"/>
    </location>
</feature>
<evidence type="ECO:0000256" key="5">
    <source>
        <dbReference type="SAM" id="Phobius"/>
    </source>
</evidence>
<dbReference type="AlphaFoldDB" id="A0A8H7AEQ1"/>
<keyword evidence="3 5" id="KW-1133">Transmembrane helix</keyword>
<evidence type="ECO:0000256" key="2">
    <source>
        <dbReference type="ARBA" id="ARBA00022692"/>
    </source>
</evidence>
<feature type="domain" description="MARVEL" evidence="6">
    <location>
        <begin position="20"/>
        <end position="136"/>
    </location>
</feature>
<feature type="transmembrane region" description="Helical" evidence="5">
    <location>
        <begin position="58"/>
        <end position="78"/>
    </location>
</feature>
<dbReference type="PANTHER" id="PTHR42083">
    <property type="entry name" value="MARVEL DOMAIN-CONTAINING PROTEIN"/>
    <property type="match status" value="1"/>
</dbReference>